<dbReference type="InterPro" id="IPR006656">
    <property type="entry name" value="Mopterin_OxRdtase"/>
</dbReference>
<evidence type="ECO:0000256" key="9">
    <source>
        <dbReference type="ARBA" id="ARBA00047712"/>
    </source>
</evidence>
<dbReference type="SUPFAM" id="SSF54862">
    <property type="entry name" value="4Fe-4S ferredoxins"/>
    <property type="match status" value="1"/>
</dbReference>
<comment type="similarity">
    <text evidence="2 10">Belongs to the complex I 75 kDa subunit family.</text>
</comment>
<dbReference type="Pfam" id="PF22151">
    <property type="entry name" value="Fer4_NDSU1"/>
    <property type="match status" value="1"/>
</dbReference>
<dbReference type="InterPro" id="IPR010228">
    <property type="entry name" value="NADH_UbQ_OxRdtase_Gsu"/>
</dbReference>
<evidence type="ECO:0000256" key="3">
    <source>
        <dbReference type="ARBA" id="ARBA00022485"/>
    </source>
</evidence>
<feature type="domain" description="4Fe-4S Mo/W bis-MGD-type" evidence="12">
    <location>
        <begin position="216"/>
        <end position="272"/>
    </location>
</feature>
<evidence type="ECO:0000259" key="13">
    <source>
        <dbReference type="PROSITE" id="PS51839"/>
    </source>
</evidence>
<dbReference type="Proteomes" id="UP000832034">
    <property type="component" value="Chromosome"/>
</dbReference>
<sequence>MLQIEIDGKELSVEQGSTVIEAALKSGTYIPHFCYHKKLSVAANCRMCLVEVEKQRKPLPACATPVTDGMKVFTQSKVAKDAQKGVMEFLLINHPLDCPICDQGGECQLQDLSVGYGKTSSRYEEDKRSVVGKDMGPLVSAAEMSRCIHCTRCVRFTDEVAGWQELAMTNRGEFSTIEPMRGATLETELSGNVIDLCPVGALTSKPFRYDARSWELSRRKSISAHDALGSNLIVQVKSHVVRRVLPLENEAVNECWLSDRDRFAYEGLNHADRLGVPMIKHGGEWHETDWSTALEYVAKGLRGVSADHGADAISIFANANSTVEDLYLAKQLAQGLGVNSIDTRMRQQDFNLDAAQQGALWLGQSLVDFAASDAVLVVGADLRQEQPLLTARIRAAVKEGMSLSVLGSAEQVLRMPAAQQVSHPYAWVDVLAQLAAPAADASEFILSTAKQLLDGEKVSIVLGAEAMNHPQFAQIYAAAQSLAQATGATLGLLPQAANSVGADLLGFKAKAGAVNPVSALNGSQKAVMLLNIEPDMDWAGSEATRQALLKAQTVIALTPYQSEALREVADVMLPVAPSTETSGSFVSMEGRLQSFHGVVKAYAQSRPTWKVLRVLGNQLGLKGFDYTSSEEVLVRSGLNSDTIASQLNNQVKQVNPVQTLQAASLVRVGGVGIYQTDSVVRRSLPLQATVHAQVPTALVHPNTLAALQLSDAAQAVVKSAQAQVIVALQADASVAENVVSLTLHPQNKALGAMMNTIELVRG</sequence>
<dbReference type="PROSITE" id="PS51839">
    <property type="entry name" value="4FE4S_HC3"/>
    <property type="match status" value="1"/>
</dbReference>
<dbReference type="RefSeq" id="WP_019957922.1">
    <property type="nucleotide sequence ID" value="NZ_CP091512.1"/>
</dbReference>
<dbReference type="InterPro" id="IPR000283">
    <property type="entry name" value="NADH_UbQ_OxRdtase_75kDa_su_CS"/>
</dbReference>
<evidence type="ECO:0000256" key="1">
    <source>
        <dbReference type="ARBA" id="ARBA00001966"/>
    </source>
</evidence>
<keyword evidence="5 10" id="KW-1278">Translocase</keyword>
<comment type="catalytic activity">
    <reaction evidence="9 10">
        <text>a quinone + NADH + 5 H(+)(in) = a quinol + NAD(+) + 4 H(+)(out)</text>
        <dbReference type="Rhea" id="RHEA:57888"/>
        <dbReference type="ChEBI" id="CHEBI:15378"/>
        <dbReference type="ChEBI" id="CHEBI:24646"/>
        <dbReference type="ChEBI" id="CHEBI:57540"/>
        <dbReference type="ChEBI" id="CHEBI:57945"/>
        <dbReference type="ChEBI" id="CHEBI:132124"/>
    </reaction>
</comment>
<evidence type="ECO:0000259" key="11">
    <source>
        <dbReference type="PROSITE" id="PS51085"/>
    </source>
</evidence>
<dbReference type="SUPFAM" id="SSF53706">
    <property type="entry name" value="Formate dehydrogenase/DMSO reductase, domains 1-3"/>
    <property type="match status" value="1"/>
</dbReference>
<proteinExistence type="inferred from homology"/>
<dbReference type="PROSITE" id="PS00643">
    <property type="entry name" value="COMPLEX1_75K_3"/>
    <property type="match status" value="1"/>
</dbReference>
<dbReference type="InterPro" id="IPR006963">
    <property type="entry name" value="Mopterin_OxRdtase_4Fe-4S_dom"/>
</dbReference>
<evidence type="ECO:0000256" key="7">
    <source>
        <dbReference type="ARBA" id="ARBA00023014"/>
    </source>
</evidence>
<evidence type="ECO:0000313" key="15">
    <source>
        <dbReference type="Proteomes" id="UP000832034"/>
    </source>
</evidence>
<dbReference type="InterPro" id="IPR054351">
    <property type="entry name" value="NADH_UbQ_OxRdtase_ferredoxin"/>
</dbReference>
<dbReference type="Pfam" id="PF22117">
    <property type="entry name" value="Fer4_Nqo3"/>
    <property type="match status" value="1"/>
</dbReference>
<evidence type="ECO:0000256" key="5">
    <source>
        <dbReference type="ARBA" id="ARBA00022967"/>
    </source>
</evidence>
<evidence type="ECO:0000256" key="8">
    <source>
        <dbReference type="ARBA" id="ARBA00023027"/>
    </source>
</evidence>
<dbReference type="Pfam" id="PF10588">
    <property type="entry name" value="NADH-G_4Fe-4S_3"/>
    <property type="match status" value="1"/>
</dbReference>
<dbReference type="Pfam" id="PF00384">
    <property type="entry name" value="Molybdopterin"/>
    <property type="match status" value="1"/>
</dbReference>
<keyword evidence="6 10" id="KW-0408">Iron</keyword>
<dbReference type="Gene3D" id="3.30.70.20">
    <property type="match status" value="1"/>
</dbReference>
<keyword evidence="7 10" id="KW-0411">Iron-sulfur</keyword>
<comment type="function">
    <text evidence="10">NDH-1 shuttles electrons from NADH, via FMN and iron-sulfur (Fe-S) centers, to quinones in the respiratory chain. Couples the redox reaction to proton translocation (for every two electrons transferred, four hydrogen ions are translocated across the cytoplasmic membrane), and thus conserves the redox energy in a proton gradient.</text>
</comment>
<evidence type="ECO:0000256" key="10">
    <source>
        <dbReference type="RuleBase" id="RU003525"/>
    </source>
</evidence>
<comment type="cofactor">
    <cofactor evidence="10">
        <name>[2Fe-2S] cluster</name>
        <dbReference type="ChEBI" id="CHEBI:190135"/>
    </cofactor>
    <text evidence="10">Binds 1 [2Fe-2S] cluster per subunit.</text>
</comment>
<keyword evidence="10" id="KW-0874">Quinone</keyword>
<reference evidence="14" key="2">
    <citation type="journal article" date="2022" name="Res Sq">
        <title>Evolution of multicellular longitudinally dividing oral cavity symbionts (Neisseriaceae).</title>
        <authorList>
            <person name="Nyongesa S."/>
            <person name="Weber P."/>
            <person name="Bernet E."/>
            <person name="Pullido F."/>
            <person name="Nieckarz M."/>
            <person name="Delaby M."/>
            <person name="Nieves C."/>
            <person name="Viehboeck T."/>
            <person name="Krause N."/>
            <person name="Rivera-Millot A."/>
            <person name="Nakamura A."/>
            <person name="Vischer N."/>
            <person name="VanNieuwenhze M."/>
            <person name="Brun Y."/>
            <person name="Cava F."/>
            <person name="Bulgheresi S."/>
            <person name="Veyrier F."/>
        </authorList>
    </citation>
    <scope>NUCLEOTIDE SEQUENCE</scope>
    <source>
        <strain evidence="14">SAG 1488-6</strain>
    </source>
</reference>
<evidence type="ECO:0000256" key="2">
    <source>
        <dbReference type="ARBA" id="ARBA00005404"/>
    </source>
</evidence>
<dbReference type="Gene3D" id="3.40.228.10">
    <property type="entry name" value="Dimethylsulfoxide Reductase, domain 2"/>
    <property type="match status" value="1"/>
</dbReference>
<dbReference type="PROSITE" id="PS51669">
    <property type="entry name" value="4FE4S_MOW_BIS_MGD"/>
    <property type="match status" value="1"/>
</dbReference>
<organism evidence="14 15">
    <name type="scientific">Vitreoscilla stercoraria</name>
    <dbReference type="NCBI Taxonomy" id="61"/>
    <lineage>
        <taxon>Bacteria</taxon>
        <taxon>Pseudomonadati</taxon>
        <taxon>Pseudomonadota</taxon>
        <taxon>Betaproteobacteria</taxon>
        <taxon>Neisseriales</taxon>
        <taxon>Neisseriaceae</taxon>
        <taxon>Vitreoscilla</taxon>
    </lineage>
</organism>
<evidence type="ECO:0000259" key="12">
    <source>
        <dbReference type="PROSITE" id="PS51669"/>
    </source>
</evidence>
<dbReference type="Gene3D" id="3.40.50.740">
    <property type="match status" value="2"/>
</dbReference>
<evidence type="ECO:0000256" key="4">
    <source>
        <dbReference type="ARBA" id="ARBA00022723"/>
    </source>
</evidence>
<reference evidence="14" key="1">
    <citation type="submission" date="2021-12" db="EMBL/GenBank/DDBJ databases">
        <authorList>
            <person name="Veyrier F.J."/>
        </authorList>
    </citation>
    <scope>NUCLEOTIDE SEQUENCE</scope>
    <source>
        <strain evidence="14">SAG 1488-6</strain>
    </source>
</reference>
<feature type="domain" description="2Fe-2S ferredoxin-type" evidence="11">
    <location>
        <begin position="1"/>
        <end position="78"/>
    </location>
</feature>
<keyword evidence="4 10" id="KW-0479">Metal-binding</keyword>
<dbReference type="InterPro" id="IPR001041">
    <property type="entry name" value="2Fe-2S_ferredoxin-type"/>
</dbReference>
<dbReference type="PANTHER" id="PTHR43105:SF13">
    <property type="entry name" value="NADH-UBIQUINONE OXIDOREDUCTASE 75 KDA SUBUNIT, MITOCHONDRIAL"/>
    <property type="match status" value="1"/>
</dbReference>
<accession>A0ABY4EAY5</accession>
<dbReference type="SUPFAM" id="SSF54292">
    <property type="entry name" value="2Fe-2S ferredoxin-like"/>
    <property type="match status" value="1"/>
</dbReference>
<dbReference type="InterPro" id="IPR036010">
    <property type="entry name" value="2Fe-2S_ferredoxin-like_sf"/>
</dbReference>
<gene>
    <name evidence="14" type="primary">nuoG</name>
    <name evidence="14" type="ORF">LVJ81_00580</name>
</gene>
<keyword evidence="3 10" id="KW-0004">4Fe-4S</keyword>
<dbReference type="PROSITE" id="PS00641">
    <property type="entry name" value="COMPLEX1_75K_1"/>
    <property type="match status" value="1"/>
</dbReference>
<dbReference type="EMBL" id="CP091512">
    <property type="protein sequence ID" value="UOO92579.1"/>
    <property type="molecule type" value="Genomic_DNA"/>
</dbReference>
<dbReference type="PROSITE" id="PS51085">
    <property type="entry name" value="2FE2S_FER_2"/>
    <property type="match status" value="1"/>
</dbReference>
<feature type="domain" description="4Fe-4S His(Cys)3-ligated-type" evidence="13">
    <location>
        <begin position="78"/>
        <end position="117"/>
    </location>
</feature>
<dbReference type="PROSITE" id="PS00642">
    <property type="entry name" value="COMPLEX1_75K_2"/>
    <property type="match status" value="1"/>
</dbReference>
<dbReference type="InterPro" id="IPR019574">
    <property type="entry name" value="NADH_UbQ_OxRdtase_Gsu_4Fe4S-bd"/>
</dbReference>
<dbReference type="PANTHER" id="PTHR43105">
    <property type="entry name" value="RESPIRATORY NITRATE REDUCTASE"/>
    <property type="match status" value="1"/>
</dbReference>
<comment type="cofactor">
    <cofactor evidence="1 10">
        <name>[4Fe-4S] cluster</name>
        <dbReference type="ChEBI" id="CHEBI:49883"/>
    </cofactor>
</comment>
<dbReference type="Pfam" id="PF13510">
    <property type="entry name" value="Fer2_4"/>
    <property type="match status" value="1"/>
</dbReference>
<dbReference type="CDD" id="cd00207">
    <property type="entry name" value="fer2"/>
    <property type="match status" value="1"/>
</dbReference>
<evidence type="ECO:0000256" key="6">
    <source>
        <dbReference type="ARBA" id="ARBA00023004"/>
    </source>
</evidence>
<dbReference type="Gene3D" id="3.10.20.740">
    <property type="match status" value="1"/>
</dbReference>
<dbReference type="InterPro" id="IPR050123">
    <property type="entry name" value="Prok_molybdopt-oxidoreductase"/>
</dbReference>
<dbReference type="EC" id="7.1.1.-" evidence="10"/>
<name>A0ABY4EAY5_VITST</name>
<keyword evidence="8 10" id="KW-0520">NAD</keyword>
<keyword evidence="15" id="KW-1185">Reference proteome</keyword>
<dbReference type="SMART" id="SM00929">
    <property type="entry name" value="NADH-G_4Fe-4S_3"/>
    <property type="match status" value="1"/>
</dbReference>
<keyword evidence="10" id="KW-0001">2Fe-2S</keyword>
<dbReference type="NCBIfam" id="TIGR01973">
    <property type="entry name" value="NuoG"/>
    <property type="match status" value="1"/>
</dbReference>
<evidence type="ECO:0000313" key="14">
    <source>
        <dbReference type="EMBL" id="UOO92579.1"/>
    </source>
</evidence>
<protein>
    <recommendedName>
        <fullName evidence="10">NADH-quinone oxidoreductase</fullName>
        <ecNumber evidence="10">7.1.1.-</ecNumber>
    </recommendedName>
</protein>